<evidence type="ECO:0000259" key="16">
    <source>
        <dbReference type="Pfam" id="PF00156"/>
    </source>
</evidence>
<dbReference type="Pfam" id="PF00156">
    <property type="entry name" value="Pribosyltran"/>
    <property type="match status" value="1"/>
</dbReference>
<evidence type="ECO:0000256" key="1">
    <source>
        <dbReference type="ARBA" id="ARBA00001946"/>
    </source>
</evidence>
<evidence type="ECO:0000256" key="14">
    <source>
        <dbReference type="ARBA" id="ARBA00049402"/>
    </source>
</evidence>
<keyword evidence="9 15" id="KW-0479">Metal-binding</keyword>
<dbReference type="PANTHER" id="PTHR43340:SF1">
    <property type="entry name" value="HYPOXANTHINE PHOSPHORIBOSYLTRANSFERASE"/>
    <property type="match status" value="1"/>
</dbReference>
<evidence type="ECO:0000256" key="4">
    <source>
        <dbReference type="ARBA" id="ARBA00008391"/>
    </source>
</evidence>
<evidence type="ECO:0000256" key="11">
    <source>
        <dbReference type="ARBA" id="ARBA00022741"/>
    </source>
</evidence>
<dbReference type="EC" id="2.4.2.8" evidence="5 15"/>
<organism evidence="17">
    <name type="scientific">uncultured Thermomicrobiales bacterium</name>
    <dbReference type="NCBI Taxonomy" id="1645740"/>
    <lineage>
        <taxon>Bacteria</taxon>
        <taxon>Pseudomonadati</taxon>
        <taxon>Thermomicrobiota</taxon>
        <taxon>Thermomicrobia</taxon>
        <taxon>Thermomicrobiales</taxon>
        <taxon>environmental samples</taxon>
    </lineage>
</organism>
<evidence type="ECO:0000256" key="3">
    <source>
        <dbReference type="ARBA" id="ARBA00004669"/>
    </source>
</evidence>
<keyword evidence="6 15" id="KW-0963">Cytoplasm</keyword>
<dbReference type="GO" id="GO:0032264">
    <property type="term" value="P:IMP salvage"/>
    <property type="evidence" value="ECO:0007669"/>
    <property type="project" value="UniProtKB-UniPathway"/>
</dbReference>
<dbReference type="GO" id="GO:0004422">
    <property type="term" value="F:hypoxanthine phosphoribosyltransferase activity"/>
    <property type="evidence" value="ECO:0007669"/>
    <property type="project" value="InterPro"/>
</dbReference>
<name>A0A6J4UG97_9BACT</name>
<evidence type="ECO:0000256" key="7">
    <source>
        <dbReference type="ARBA" id="ARBA00022676"/>
    </source>
</evidence>
<keyword evidence="12 15" id="KW-0460">Magnesium</keyword>
<dbReference type="AlphaFoldDB" id="A0A6J4UG97"/>
<accession>A0A6J4UG97</accession>
<evidence type="ECO:0000256" key="8">
    <source>
        <dbReference type="ARBA" id="ARBA00022679"/>
    </source>
</evidence>
<dbReference type="GO" id="GO:0006166">
    <property type="term" value="P:purine ribonucleoside salvage"/>
    <property type="evidence" value="ECO:0007669"/>
    <property type="project" value="UniProtKB-KW"/>
</dbReference>
<keyword evidence="7 15" id="KW-0328">Glycosyltransferase</keyword>
<dbReference type="InterPro" id="IPR005904">
    <property type="entry name" value="Hxn_phspho_trans"/>
</dbReference>
<dbReference type="InterPro" id="IPR050408">
    <property type="entry name" value="HGPRT"/>
</dbReference>
<dbReference type="GO" id="GO:0046100">
    <property type="term" value="P:hypoxanthine metabolic process"/>
    <property type="evidence" value="ECO:0007669"/>
    <property type="project" value="TreeGrafter"/>
</dbReference>
<evidence type="ECO:0000256" key="12">
    <source>
        <dbReference type="ARBA" id="ARBA00022842"/>
    </source>
</evidence>
<dbReference type="PANTHER" id="PTHR43340">
    <property type="entry name" value="HYPOXANTHINE-GUANINE PHOSPHORIBOSYLTRANSFERASE"/>
    <property type="match status" value="1"/>
</dbReference>
<dbReference type="FunFam" id="3.40.50.2020:FF:000006">
    <property type="entry name" value="Hypoxanthine phosphoribosyltransferase"/>
    <property type="match status" value="1"/>
</dbReference>
<dbReference type="CDD" id="cd06223">
    <property type="entry name" value="PRTases_typeI"/>
    <property type="match status" value="1"/>
</dbReference>
<dbReference type="EMBL" id="CADCWK010000068">
    <property type="protein sequence ID" value="CAA9549988.1"/>
    <property type="molecule type" value="Genomic_DNA"/>
</dbReference>
<dbReference type="InterPro" id="IPR000836">
    <property type="entry name" value="PRTase_dom"/>
</dbReference>
<comment type="similarity">
    <text evidence="4 15">Belongs to the purine/pyrimidine phosphoribosyltransferase family.</text>
</comment>
<comment type="subcellular location">
    <subcellularLocation>
        <location evidence="2 15">Cytoplasm</location>
    </subcellularLocation>
</comment>
<dbReference type="GO" id="GO:0006178">
    <property type="term" value="P:guanine salvage"/>
    <property type="evidence" value="ECO:0007669"/>
    <property type="project" value="TreeGrafter"/>
</dbReference>
<dbReference type="GO" id="GO:0000287">
    <property type="term" value="F:magnesium ion binding"/>
    <property type="evidence" value="ECO:0007669"/>
    <property type="project" value="TreeGrafter"/>
</dbReference>
<comment type="catalytic activity">
    <reaction evidence="13">
        <text>GMP + diphosphate = guanine + 5-phospho-alpha-D-ribose 1-diphosphate</text>
        <dbReference type="Rhea" id="RHEA:25424"/>
        <dbReference type="ChEBI" id="CHEBI:16235"/>
        <dbReference type="ChEBI" id="CHEBI:33019"/>
        <dbReference type="ChEBI" id="CHEBI:58017"/>
        <dbReference type="ChEBI" id="CHEBI:58115"/>
        <dbReference type="EC" id="2.4.2.8"/>
    </reaction>
    <physiologicalReaction direction="right-to-left" evidence="13">
        <dbReference type="Rhea" id="RHEA:25426"/>
    </physiologicalReaction>
</comment>
<evidence type="ECO:0000256" key="5">
    <source>
        <dbReference type="ARBA" id="ARBA00011895"/>
    </source>
</evidence>
<gene>
    <name evidence="17" type="ORF">AVDCRST_MAG33-806</name>
</gene>
<dbReference type="NCBIfam" id="TIGR01203">
    <property type="entry name" value="HGPRTase"/>
    <property type="match status" value="1"/>
</dbReference>
<dbReference type="InterPro" id="IPR029057">
    <property type="entry name" value="PRTase-like"/>
</dbReference>
<comment type="cofactor">
    <cofactor evidence="1 15">
        <name>Mg(2+)</name>
        <dbReference type="ChEBI" id="CHEBI:18420"/>
    </cofactor>
</comment>
<dbReference type="Gene3D" id="3.40.50.2020">
    <property type="match status" value="1"/>
</dbReference>
<reference evidence="17" key="1">
    <citation type="submission" date="2020-02" db="EMBL/GenBank/DDBJ databases">
        <authorList>
            <person name="Meier V. D."/>
        </authorList>
    </citation>
    <scope>NUCLEOTIDE SEQUENCE</scope>
    <source>
        <strain evidence="17">AVDCRST_MAG33</strain>
    </source>
</reference>
<keyword evidence="10 15" id="KW-0660">Purine salvage</keyword>
<dbReference type="UniPathway" id="UPA00591">
    <property type="reaction ID" value="UER00648"/>
</dbReference>
<dbReference type="GO" id="GO:0005829">
    <property type="term" value="C:cytosol"/>
    <property type="evidence" value="ECO:0007669"/>
    <property type="project" value="TreeGrafter"/>
</dbReference>
<comment type="catalytic activity">
    <reaction evidence="14">
        <text>IMP + diphosphate = hypoxanthine + 5-phospho-alpha-D-ribose 1-diphosphate</text>
        <dbReference type="Rhea" id="RHEA:17973"/>
        <dbReference type="ChEBI" id="CHEBI:17368"/>
        <dbReference type="ChEBI" id="CHEBI:33019"/>
        <dbReference type="ChEBI" id="CHEBI:58017"/>
        <dbReference type="ChEBI" id="CHEBI:58053"/>
        <dbReference type="EC" id="2.4.2.8"/>
    </reaction>
    <physiologicalReaction direction="right-to-left" evidence="14">
        <dbReference type="Rhea" id="RHEA:17975"/>
    </physiologicalReaction>
</comment>
<evidence type="ECO:0000256" key="2">
    <source>
        <dbReference type="ARBA" id="ARBA00004496"/>
    </source>
</evidence>
<evidence type="ECO:0000313" key="17">
    <source>
        <dbReference type="EMBL" id="CAA9549988.1"/>
    </source>
</evidence>
<evidence type="ECO:0000256" key="10">
    <source>
        <dbReference type="ARBA" id="ARBA00022726"/>
    </source>
</evidence>
<evidence type="ECO:0000256" key="13">
    <source>
        <dbReference type="ARBA" id="ARBA00048811"/>
    </source>
</evidence>
<proteinExistence type="inferred from homology"/>
<keyword evidence="11 15" id="KW-0547">Nucleotide-binding</keyword>
<dbReference type="GO" id="GO:0052657">
    <property type="term" value="F:guanine phosphoribosyltransferase activity"/>
    <property type="evidence" value="ECO:0007669"/>
    <property type="project" value="UniProtKB-ARBA"/>
</dbReference>
<dbReference type="GO" id="GO:0032263">
    <property type="term" value="P:GMP salvage"/>
    <property type="evidence" value="ECO:0007669"/>
    <property type="project" value="TreeGrafter"/>
</dbReference>
<evidence type="ECO:0000256" key="6">
    <source>
        <dbReference type="ARBA" id="ARBA00022490"/>
    </source>
</evidence>
<evidence type="ECO:0000256" key="15">
    <source>
        <dbReference type="RuleBase" id="RU364099"/>
    </source>
</evidence>
<protein>
    <recommendedName>
        <fullName evidence="5 15">Hypoxanthine phosphoribosyltransferase</fullName>
        <ecNumber evidence="5 15">2.4.2.8</ecNumber>
    </recommendedName>
</protein>
<comment type="pathway">
    <text evidence="3 15">Purine metabolism; IMP biosynthesis via salvage pathway; IMP from hypoxanthine: step 1/1.</text>
</comment>
<keyword evidence="8 15" id="KW-0808">Transferase</keyword>
<sequence>MSEPTPLAQSRAHGVASVMLDEATIQRRVAELAAELDDWYRPASGDHPVPGGGEVPLLVGVLTGAVTFLTDLMRAMTVPLEIEFMAVSSYGASTESSGVVRILKDLDHEISGRRVVVVEDIIDTGLTLQYLLDLLQRRAPAEIRVVALLRKHEKPGAVPVPVDLVGFDIPDEFVVGYGLDYAGHYRNLPYVAVLNPRVFDAPDPSRPD</sequence>
<evidence type="ECO:0000256" key="9">
    <source>
        <dbReference type="ARBA" id="ARBA00022723"/>
    </source>
</evidence>
<feature type="domain" description="Phosphoribosyltransferase" evidence="16">
    <location>
        <begin position="52"/>
        <end position="181"/>
    </location>
</feature>
<dbReference type="SUPFAM" id="SSF53271">
    <property type="entry name" value="PRTase-like"/>
    <property type="match status" value="1"/>
</dbReference>
<dbReference type="GO" id="GO:0000166">
    <property type="term" value="F:nucleotide binding"/>
    <property type="evidence" value="ECO:0007669"/>
    <property type="project" value="UniProtKB-KW"/>
</dbReference>